<proteinExistence type="predicted"/>
<comment type="caution">
    <text evidence="1">The sequence shown here is derived from an EMBL/GenBank/DDBJ whole genome shotgun (WGS) entry which is preliminary data.</text>
</comment>
<dbReference type="SUPFAM" id="SSF48230">
    <property type="entry name" value="Chondroitin AC/alginate lyase"/>
    <property type="match status" value="1"/>
</dbReference>
<name>A0A9X3WBS4_9BACI</name>
<dbReference type="Gene3D" id="1.50.10.100">
    <property type="entry name" value="Chondroitin AC/alginate lyase"/>
    <property type="match status" value="1"/>
</dbReference>
<organism evidence="1 2">
    <name type="scientific">Aquibacillus salsiterrae</name>
    <dbReference type="NCBI Taxonomy" id="2950439"/>
    <lineage>
        <taxon>Bacteria</taxon>
        <taxon>Bacillati</taxon>
        <taxon>Bacillota</taxon>
        <taxon>Bacilli</taxon>
        <taxon>Bacillales</taxon>
        <taxon>Bacillaceae</taxon>
        <taxon>Aquibacillus</taxon>
    </lineage>
</organism>
<protein>
    <submittedName>
        <fullName evidence="1">Heparinase II/III family protein</fullName>
    </submittedName>
</protein>
<accession>A0A9X3WBS4</accession>
<reference evidence="1" key="1">
    <citation type="submission" date="2022-06" db="EMBL/GenBank/DDBJ databases">
        <title>Aquibacillus sp. a new bacterium isolated from soil saline samples.</title>
        <authorList>
            <person name="Galisteo C."/>
            <person name="De La Haba R."/>
            <person name="Sanchez-Porro C."/>
            <person name="Ventosa A."/>
        </authorList>
    </citation>
    <scope>NUCLEOTIDE SEQUENCE</scope>
    <source>
        <strain evidence="1">3ASR75-54</strain>
    </source>
</reference>
<dbReference type="EMBL" id="JAMQKC010000004">
    <property type="protein sequence ID" value="MDC3416777.1"/>
    <property type="molecule type" value="Genomic_DNA"/>
</dbReference>
<evidence type="ECO:0000313" key="2">
    <source>
        <dbReference type="Proteomes" id="UP001145069"/>
    </source>
</evidence>
<keyword evidence="2" id="KW-1185">Reference proteome</keyword>
<dbReference type="PANTHER" id="PTHR38045">
    <property type="entry name" value="CHROMOSOME 1, WHOLE GENOME SHOTGUN SEQUENCE"/>
    <property type="match status" value="1"/>
</dbReference>
<sequence>MDRRHIKKSLAIEVNQTYSLLFSSKKEQLAAFKNMKTNPNLKTMIEEIVNEAESILQEPVQEITYNAFKRFFEDGSRLDYEKVYFAKRHRLTTFALANLLYPENKKYLDALQEIIWGICNEYSWCLPAHINNGPETSLDDKFSLEEKQLEYTVDLFAAETSFALSEILKLTKDNLDPLICERIRQEIYRRVVWPYSRQHYHWESATHNWAAVCAGSIGSTALHLFNDEEELSVILERVIESMKYYISGFNSDGTCMEGYGYWEYGFGFYVYFSDLLKKRTAGKIDLFDNKKVREIALFQQKTFLDKNKVVNFSDSASTASVFLGLSHYLSKLYHGFTIPEKNLRAHFTDDHCGRWAPAIRNIIWFDDRAIGKPWSDATYYMEDSQWFISRHSTNKGRFALAAKGGHNAEPHNHNDVGHFILYGNEKTYLKDLGRGEYNADYFGNERYSFLCNSSQGHSVPIVNNQFQLDGERRAATVTEIITGSGVEKLEMELSGVYDVESLRQLTRSFTWRKTANPSLVLGDLYEFSKSPEAIVERFILPMFSISESADGILVDNTLSIIFDKSQLDLNIEEIKFSNHEGHEETNMALDFNVKNLKKKQMIQIIFQF</sequence>
<dbReference type="Gene3D" id="2.70.98.70">
    <property type="match status" value="1"/>
</dbReference>
<dbReference type="AlphaFoldDB" id="A0A9X3WBS4"/>
<evidence type="ECO:0000313" key="1">
    <source>
        <dbReference type="EMBL" id="MDC3416777.1"/>
    </source>
</evidence>
<dbReference type="Proteomes" id="UP001145069">
    <property type="component" value="Unassembled WGS sequence"/>
</dbReference>
<dbReference type="RefSeq" id="WP_272445795.1">
    <property type="nucleotide sequence ID" value="NZ_JAMQKC010000004.1"/>
</dbReference>
<dbReference type="InterPro" id="IPR008929">
    <property type="entry name" value="Chondroitin_lyas"/>
</dbReference>
<dbReference type="PANTHER" id="PTHR38045:SF1">
    <property type="entry name" value="HEPARINASE II_III-LIKE PROTEIN"/>
    <property type="match status" value="1"/>
</dbReference>
<gene>
    <name evidence="1" type="ORF">NC799_07575</name>
</gene>